<keyword evidence="3" id="KW-0436">Ligase</keyword>
<gene>
    <name evidence="3" type="ordered locus">BMULJ_01957</name>
</gene>
<dbReference type="eggNOG" id="COG1514">
    <property type="taxonomic scope" value="Bacteria"/>
</dbReference>
<dbReference type="Pfam" id="PF13563">
    <property type="entry name" value="2_5_RNA_ligase2"/>
    <property type="match status" value="1"/>
</dbReference>
<feature type="short sequence motif" description="HXTX 1" evidence="2">
    <location>
        <begin position="56"/>
        <end position="59"/>
    </location>
</feature>
<comment type="function">
    <text evidence="2">Hydrolyzes RNA 2',3'-cyclic phosphodiester to an RNA 2'-phosphomonoester.</text>
</comment>
<evidence type="ECO:0000256" key="1">
    <source>
        <dbReference type="ARBA" id="ARBA00022801"/>
    </source>
</evidence>
<feature type="active site" description="Proton acceptor" evidence="2">
    <location>
        <position position="144"/>
    </location>
</feature>
<evidence type="ECO:0000313" key="4">
    <source>
        <dbReference type="Proteomes" id="UP000008815"/>
    </source>
</evidence>
<keyword evidence="1 2" id="KW-0378">Hydrolase</keyword>
<dbReference type="EMBL" id="AP009385">
    <property type="protein sequence ID" value="BAG43874.1"/>
    <property type="molecule type" value="Genomic_DNA"/>
</dbReference>
<proteinExistence type="inferred from homology"/>
<comment type="catalytic activity">
    <reaction evidence="2">
        <text>a 3'-end 2',3'-cyclophospho-ribonucleotide-RNA + H2O = a 3'-end 2'-phospho-ribonucleotide-RNA + H(+)</text>
        <dbReference type="Rhea" id="RHEA:11828"/>
        <dbReference type="Rhea" id="RHEA-COMP:10464"/>
        <dbReference type="Rhea" id="RHEA-COMP:17353"/>
        <dbReference type="ChEBI" id="CHEBI:15377"/>
        <dbReference type="ChEBI" id="CHEBI:15378"/>
        <dbReference type="ChEBI" id="CHEBI:83064"/>
        <dbReference type="ChEBI" id="CHEBI:173113"/>
        <dbReference type="EC" id="3.1.4.58"/>
    </reaction>
</comment>
<reference evidence="3 4" key="1">
    <citation type="submission" date="2007-04" db="EMBL/GenBank/DDBJ databases">
        <title>Complete genome sequence of Burkholderia multivorans ATCC 17616.</title>
        <authorList>
            <person name="Ohtsubo Y."/>
            <person name="Yamashita A."/>
            <person name="Kurokawa K."/>
            <person name="Takami H."/>
            <person name="Yuhara S."/>
            <person name="Nishiyama E."/>
            <person name="Endo R."/>
            <person name="Miyazaki R."/>
            <person name="Ono A."/>
            <person name="Yano K."/>
            <person name="Ito M."/>
            <person name="Sota M."/>
            <person name="Yuji N."/>
            <person name="Hattori M."/>
            <person name="Tsuda M."/>
        </authorList>
    </citation>
    <scope>NUCLEOTIDE SEQUENCE [LARGE SCALE GENOMIC DNA]</scope>
    <source>
        <strain evidence="4">ATCC 17616 / 249</strain>
    </source>
</reference>
<comment type="similarity">
    <text evidence="2">Belongs to the 2H phosphoesterase superfamily. ThpR family.</text>
</comment>
<dbReference type="InterPro" id="IPR009097">
    <property type="entry name" value="Cyclic_Pdiesterase"/>
</dbReference>
<dbReference type="GO" id="GO:0004113">
    <property type="term" value="F:2',3'-cyclic-nucleotide 3'-phosphodiesterase activity"/>
    <property type="evidence" value="ECO:0007669"/>
    <property type="project" value="InterPro"/>
</dbReference>
<dbReference type="KEGG" id="bmj:BMULJ_01957"/>
<dbReference type="NCBIfam" id="TIGR02258">
    <property type="entry name" value="2_5_ligase"/>
    <property type="match status" value="1"/>
</dbReference>
<evidence type="ECO:0000256" key="2">
    <source>
        <dbReference type="HAMAP-Rule" id="MF_01940"/>
    </source>
</evidence>
<dbReference type="InterPro" id="IPR004175">
    <property type="entry name" value="RNA_CPDase"/>
</dbReference>
<dbReference type="HOGENOM" id="CLU_081251_2_0_4"/>
<evidence type="ECO:0000313" key="3">
    <source>
        <dbReference type="EMBL" id="BAG43874.1"/>
    </source>
</evidence>
<feature type="active site" description="Proton donor" evidence="2">
    <location>
        <position position="56"/>
    </location>
</feature>
<dbReference type="KEGG" id="bmu:Bmul_1290"/>
<dbReference type="PANTHER" id="PTHR35561">
    <property type="entry name" value="RNA 2',3'-CYCLIC PHOSPHODIESTERASE"/>
    <property type="match status" value="1"/>
</dbReference>
<dbReference type="EC" id="3.1.4.58" evidence="2"/>
<dbReference type="Gene3D" id="3.90.1140.10">
    <property type="entry name" value="Cyclic phosphodiesterase"/>
    <property type="match status" value="1"/>
</dbReference>
<feature type="short sequence motif" description="HXTX 2" evidence="2">
    <location>
        <begin position="144"/>
        <end position="147"/>
    </location>
</feature>
<dbReference type="RefSeq" id="WP_012213154.1">
    <property type="nucleotide sequence ID" value="NC_010084.1"/>
</dbReference>
<dbReference type="GO" id="GO:0016874">
    <property type="term" value="F:ligase activity"/>
    <property type="evidence" value="ECO:0007669"/>
    <property type="project" value="UniProtKB-KW"/>
</dbReference>
<dbReference type="HAMAP" id="MF_01940">
    <property type="entry name" value="RNA_CPDase"/>
    <property type="match status" value="1"/>
</dbReference>
<name>A0A0H3KFM4_BURM1</name>
<dbReference type="SUPFAM" id="SSF55144">
    <property type="entry name" value="LigT-like"/>
    <property type="match status" value="1"/>
</dbReference>
<dbReference type="AlphaFoldDB" id="A0A0H3KFM4"/>
<sequence length="195" mass="22371">MTQLTLPGIEAPRLHHRLFFAVQPDPHTAARIADAARRLWPDAARTGHWVDTARLHVTLHSLGEFMHIPPDVIARAREAAQRVRAEPFDVSFDRIVSFSGRTDDRPWVLTVSDVSHELIDLQRQLVEALKRTGLRPPRTSFTPHVTLRYDRSRRAPHTIEPIAWTVSEFVLIDSWLGKTRHDAIGRWPLDRTTPI</sequence>
<protein>
    <recommendedName>
        <fullName evidence="2">RNA 2',3'-cyclic phosphodiesterase</fullName>
        <shortName evidence="2">RNA 2',3'-CPDase</shortName>
        <ecNumber evidence="2">3.1.4.58</ecNumber>
    </recommendedName>
</protein>
<dbReference type="GO" id="GO:0008664">
    <property type="term" value="F:RNA 2',3'-cyclic 3'-phosphodiesterase activity"/>
    <property type="evidence" value="ECO:0007669"/>
    <property type="project" value="UniProtKB-EC"/>
</dbReference>
<organism evidence="3 4">
    <name type="scientific">Burkholderia multivorans (strain ATCC 17616 / 249)</name>
    <dbReference type="NCBI Taxonomy" id="395019"/>
    <lineage>
        <taxon>Bacteria</taxon>
        <taxon>Pseudomonadati</taxon>
        <taxon>Pseudomonadota</taxon>
        <taxon>Betaproteobacteria</taxon>
        <taxon>Burkholderiales</taxon>
        <taxon>Burkholderiaceae</taxon>
        <taxon>Burkholderia</taxon>
        <taxon>Burkholderia cepacia complex</taxon>
    </lineage>
</organism>
<dbReference type="PANTHER" id="PTHR35561:SF1">
    <property type="entry name" value="RNA 2',3'-CYCLIC PHOSPHODIESTERASE"/>
    <property type="match status" value="1"/>
</dbReference>
<keyword evidence="4" id="KW-1185">Reference proteome</keyword>
<dbReference type="STRING" id="395019.BMULJ_01957"/>
<dbReference type="Proteomes" id="UP000008815">
    <property type="component" value="Chromosome 1"/>
</dbReference>
<accession>A0A0H3KFM4</accession>